<protein>
    <submittedName>
        <fullName evidence="2">Uncharacterized protein</fullName>
    </submittedName>
</protein>
<keyword evidence="1" id="KW-0812">Transmembrane</keyword>
<evidence type="ECO:0000313" key="2">
    <source>
        <dbReference type="EMBL" id="AVP96644.1"/>
    </source>
</evidence>
<name>A0A2P1PP72_9GAMM</name>
<feature type="transmembrane region" description="Helical" evidence="1">
    <location>
        <begin position="73"/>
        <end position="92"/>
    </location>
</feature>
<reference evidence="2 3" key="2">
    <citation type="submission" date="2018-03" db="EMBL/GenBank/DDBJ databases">
        <authorList>
            <person name="Keele B.F."/>
        </authorList>
    </citation>
    <scope>NUCLEOTIDE SEQUENCE [LARGE SCALE GENOMIC DNA]</scope>
    <source>
        <strain evidence="2 3">D13</strain>
    </source>
</reference>
<evidence type="ECO:0000313" key="3">
    <source>
        <dbReference type="Proteomes" id="UP000241074"/>
    </source>
</evidence>
<proteinExistence type="predicted"/>
<feature type="transmembrane region" description="Helical" evidence="1">
    <location>
        <begin position="12"/>
        <end position="30"/>
    </location>
</feature>
<feature type="transmembrane region" description="Helical" evidence="1">
    <location>
        <begin position="104"/>
        <end position="121"/>
    </location>
</feature>
<reference evidence="2 3" key="1">
    <citation type="submission" date="2018-03" db="EMBL/GenBank/DDBJ databases">
        <title>Ahniella affigens gen. nov., sp. nov., a gammaproteobacterium isolated from sandy soil near a stream.</title>
        <authorList>
            <person name="Ko Y."/>
            <person name="Kim J.-H."/>
        </authorList>
    </citation>
    <scope>NUCLEOTIDE SEQUENCE [LARGE SCALE GENOMIC DNA]</scope>
    <source>
        <strain evidence="2 3">D13</strain>
    </source>
</reference>
<evidence type="ECO:0000256" key="1">
    <source>
        <dbReference type="SAM" id="Phobius"/>
    </source>
</evidence>
<accession>A0A2P1PP72</accession>
<keyword evidence="3" id="KW-1185">Reference proteome</keyword>
<dbReference type="AlphaFoldDB" id="A0A2P1PP72"/>
<keyword evidence="1" id="KW-0472">Membrane</keyword>
<keyword evidence="1" id="KW-1133">Transmembrane helix</keyword>
<dbReference type="RefSeq" id="WP_106890572.1">
    <property type="nucleotide sequence ID" value="NZ_CP027860.1"/>
</dbReference>
<gene>
    <name evidence="2" type="ORF">C7S18_05245</name>
</gene>
<dbReference type="EMBL" id="CP027860">
    <property type="protein sequence ID" value="AVP96644.1"/>
    <property type="molecule type" value="Genomic_DNA"/>
</dbReference>
<dbReference type="KEGG" id="xba:C7S18_05245"/>
<dbReference type="Proteomes" id="UP000241074">
    <property type="component" value="Chromosome"/>
</dbReference>
<organism evidence="2 3">
    <name type="scientific">Ahniella affigens</name>
    <dbReference type="NCBI Taxonomy" id="2021234"/>
    <lineage>
        <taxon>Bacteria</taxon>
        <taxon>Pseudomonadati</taxon>
        <taxon>Pseudomonadota</taxon>
        <taxon>Gammaproteobacteria</taxon>
        <taxon>Lysobacterales</taxon>
        <taxon>Rhodanobacteraceae</taxon>
        <taxon>Ahniella</taxon>
    </lineage>
</organism>
<sequence>MSSFSSRKSLKVIRVLLAGLVIALLIAMGWDSEHAYTKVMPMVWALVNLCLVQQRLQPKPQISADAAPIVPAWVPWALAIGFTLGMFAIGQYCVAHYQHPQRQYMLFAWLIPYSVGCIALLEAGKRVWRRVSG</sequence>